<evidence type="ECO:0000256" key="5">
    <source>
        <dbReference type="SAM" id="SignalP"/>
    </source>
</evidence>
<evidence type="ECO:0000313" key="7">
    <source>
        <dbReference type="EMBL" id="EFC42945.1"/>
    </source>
</evidence>
<organism evidence="8">
    <name type="scientific">Naegleria gruberi</name>
    <name type="common">Amoeba</name>
    <dbReference type="NCBI Taxonomy" id="5762"/>
    <lineage>
        <taxon>Eukaryota</taxon>
        <taxon>Discoba</taxon>
        <taxon>Heterolobosea</taxon>
        <taxon>Tetramitia</taxon>
        <taxon>Eutetramitia</taxon>
        <taxon>Vahlkampfiidae</taxon>
        <taxon>Naegleria</taxon>
    </lineage>
</organism>
<feature type="domain" description="G8" evidence="6">
    <location>
        <begin position="46"/>
        <end position="172"/>
    </location>
</feature>
<protein>
    <submittedName>
        <fullName evidence="7">Predicted protein</fullName>
    </submittedName>
</protein>
<dbReference type="InterPro" id="IPR055400">
    <property type="entry name" value="CEMIP_X"/>
</dbReference>
<evidence type="ECO:0000256" key="2">
    <source>
        <dbReference type="ARBA" id="ARBA00022475"/>
    </source>
</evidence>
<dbReference type="eggNOG" id="ENOG502QT0K">
    <property type="taxonomic scope" value="Eukaryota"/>
</dbReference>
<evidence type="ECO:0000313" key="8">
    <source>
        <dbReference type="Proteomes" id="UP000006671"/>
    </source>
</evidence>
<evidence type="ECO:0000256" key="4">
    <source>
        <dbReference type="ARBA" id="ARBA00023180"/>
    </source>
</evidence>
<dbReference type="RefSeq" id="XP_002675689.1">
    <property type="nucleotide sequence ID" value="XM_002675643.1"/>
</dbReference>
<dbReference type="Pfam" id="PF24606">
    <property type="entry name" value="CEMIP_beta-hel"/>
    <property type="match status" value="1"/>
</dbReference>
<dbReference type="PANTHER" id="PTHR46769">
    <property type="entry name" value="POLYCYSTIC KIDNEY AND HEPATIC DISEASE 1 (AUTOSOMAL RECESSIVE)-LIKE 1"/>
    <property type="match status" value="1"/>
</dbReference>
<gene>
    <name evidence="7" type="ORF">NAEGRDRAFT_69038</name>
</gene>
<dbReference type="KEGG" id="ngr:NAEGRDRAFT_69038"/>
<keyword evidence="4" id="KW-0325">Glycoprotein</keyword>
<dbReference type="InterPro" id="IPR052387">
    <property type="entry name" value="Fibrocystin"/>
</dbReference>
<dbReference type="SUPFAM" id="SSF51126">
    <property type="entry name" value="Pectin lyase-like"/>
    <property type="match status" value="2"/>
</dbReference>
<proteinExistence type="predicted"/>
<feature type="signal peptide" evidence="5">
    <location>
        <begin position="1"/>
        <end position="23"/>
    </location>
</feature>
<dbReference type="InParanoid" id="D2VJH3"/>
<dbReference type="GeneID" id="8852092"/>
<accession>D2VJH3</accession>
<dbReference type="InterPro" id="IPR019316">
    <property type="entry name" value="G8_domain"/>
</dbReference>
<evidence type="ECO:0000256" key="1">
    <source>
        <dbReference type="ARBA" id="ARBA00004236"/>
    </source>
</evidence>
<keyword evidence="3 5" id="KW-0732">Signal</keyword>
<dbReference type="EMBL" id="GG738876">
    <property type="protein sequence ID" value="EFC42945.1"/>
    <property type="molecule type" value="Genomic_DNA"/>
</dbReference>
<keyword evidence="2" id="KW-0472">Membrane</keyword>
<dbReference type="SMART" id="SM01225">
    <property type="entry name" value="G8"/>
    <property type="match status" value="1"/>
</dbReference>
<dbReference type="Proteomes" id="UP000006671">
    <property type="component" value="Unassembled WGS sequence"/>
</dbReference>
<dbReference type="Pfam" id="PF24605">
    <property type="entry name" value="CEMIP_X"/>
    <property type="match status" value="1"/>
</dbReference>
<feature type="chain" id="PRO_5003038674" evidence="5">
    <location>
        <begin position="24"/>
        <end position="1352"/>
    </location>
</feature>
<dbReference type="Pfam" id="PF10162">
    <property type="entry name" value="G8"/>
    <property type="match status" value="1"/>
</dbReference>
<dbReference type="PANTHER" id="PTHR46769:SF2">
    <property type="entry name" value="FIBROCYSTIN-L ISOFORM 2 PRECURSOR-RELATED"/>
    <property type="match status" value="1"/>
</dbReference>
<dbReference type="PROSITE" id="PS51484">
    <property type="entry name" value="G8"/>
    <property type="match status" value="1"/>
</dbReference>
<dbReference type="GO" id="GO:0005886">
    <property type="term" value="C:plasma membrane"/>
    <property type="evidence" value="ECO:0007669"/>
    <property type="project" value="UniProtKB-SubCell"/>
</dbReference>
<keyword evidence="2" id="KW-1003">Cell membrane</keyword>
<sequence length="1352" mass="149470">MSNFNSSPLLLVLALVFLTLTFSSLSFVSPQCPHQQSGLINFSTLSNYNTQSANIVLTGGQQVLVDVSTTNVLRSIVVSSGTSLIFNDANLNLNVEFIRVESGGSLIMGSLSCPINNKIVVTFYGGRTTDNVIGSDPADSTETGYKGLVLMTGSTVQMHGKVYTPSWTTLSTTVTKGSATIQVSESTQWRVGDKIVIASSDYSDLYNWDEDTRDSLLWKRGFGFKDQTEERTIKRIINAYTFELNSPLNYTHFSQAPDMMCEVAVLNRNIVFTGDSSSDTSLFGGHIMVRPTASKCEIKGIEITKMGLSGIMGRYPIHFHVWGEHANSNPGAFYLKDSSIHDTYQRCVVVHDTNGLIIQGNVCYNTVGHQYFLEDGPEMSNSFIGNLGLKAIPVPNEDTKQLIKSESSPAIFWITNANNTFIGNHAVGGRFSYWFTQPANPTGLSATKYGTNNYYVRPRNQPLGVFRDNVAHGAGENALHIDDMVKPDTTTEPEAFVPLRGPYPVLDYWVAPDYVDAIFENFVAWKNRGYGIWSRSAHLVFRNCRLYDNRIGMNAPPNGPVLFENCYIVAETANVGEVTSMRSQVDKGGRTRPGQWSSEEVLKGMEHYDNGGPQLVRNVTFVGFKTDQYRAAGSLSGLSYAPFKHQTKNKYADMKFIDSNVYYQYDSFYDSHKGTTVLDVDGSSTGLKPNGWIVSNDSLLIHPKCEAKSEWNGFKCPVFPESYGQLEVLNLQFSSTSNTGSNGVNYPDLSDPSKRVMRMKVIDLKRGSSSSVIGATSSGSPNVLALLSNIVMRNLYTLRWAFNTPTPSQLQLSLRSNAHSDWVIIAIQYPTGSTFEVVRKTWSQSPLTLSSVDSLSALMDNPDSYYYESYSQHLYIKLENRAGLDAWEEWRGFSDYAYDGISITIKATCPSNSCSPTKFDYPTNYATLLQRNIREERYAGVLQTCQQNLVKSVNTNTGSGYVFAFANPVKRTVDFSVYHDLSSIVTKVEVGIGLPGAEKRIVQRPYKISPYTVSRFTLQYTYDEYVSLLKGEVFVKLSTSQNPNGHLRAQIYCNNGKRDGLPNCSLPPTISTAKPCDAVPGALNIYSEKTDITGWPDWDIYSYTDNIDTNQTYVNYSYTESPICGATSILFGTQRGAIQIYHHTGSPMPSIDTAQYKYFEFFAKAKSGGPVQLGIAFFKYDSAKGSSVAIGNLEPITNSYIQHFMIDDQRVTRVRIPLSAVPGFTGQQSLQTITIYTVQPWNSAIFREVIIDNLRFVKETTDVKSLQGINGTSDIVYFNEKVCSASPVTNPDSDPLGLITFSALPAPDPIPQSSTTPSNSSGNNSKLSVGSISRANNFIVGLLVALICFFLI</sequence>
<name>D2VJH3_NAEGR</name>
<reference evidence="7 8" key="1">
    <citation type="journal article" date="2010" name="Cell">
        <title>The genome of Naegleria gruberi illuminates early eukaryotic versatility.</title>
        <authorList>
            <person name="Fritz-Laylin L.K."/>
            <person name="Prochnik S.E."/>
            <person name="Ginger M.L."/>
            <person name="Dacks J.B."/>
            <person name="Carpenter M.L."/>
            <person name="Field M.C."/>
            <person name="Kuo A."/>
            <person name="Paredez A."/>
            <person name="Chapman J."/>
            <person name="Pham J."/>
            <person name="Shu S."/>
            <person name="Neupane R."/>
            <person name="Cipriano M."/>
            <person name="Mancuso J."/>
            <person name="Tu H."/>
            <person name="Salamov A."/>
            <person name="Lindquist E."/>
            <person name="Shapiro H."/>
            <person name="Lucas S."/>
            <person name="Grigoriev I.V."/>
            <person name="Cande W.Z."/>
            <person name="Fulton C."/>
            <person name="Rokhsar D.S."/>
            <person name="Dawson S.C."/>
        </authorList>
    </citation>
    <scope>NUCLEOTIDE SEQUENCE [LARGE SCALE GENOMIC DNA]</scope>
    <source>
        <strain evidence="7 8">NEG-M</strain>
    </source>
</reference>
<dbReference type="InterPro" id="IPR011050">
    <property type="entry name" value="Pectin_lyase_fold/virulence"/>
</dbReference>
<evidence type="ECO:0000259" key="6">
    <source>
        <dbReference type="PROSITE" id="PS51484"/>
    </source>
</evidence>
<dbReference type="InterPro" id="IPR055401">
    <property type="entry name" value="CEMIP_beta-hel_dom"/>
</dbReference>
<dbReference type="OrthoDB" id="120976at2759"/>
<evidence type="ECO:0000256" key="3">
    <source>
        <dbReference type="ARBA" id="ARBA00022729"/>
    </source>
</evidence>
<dbReference type="VEuPathDB" id="AmoebaDB:NAEGRDRAFT_69038"/>
<keyword evidence="8" id="KW-1185">Reference proteome</keyword>
<comment type="subcellular location">
    <subcellularLocation>
        <location evidence="1">Cell membrane</location>
    </subcellularLocation>
</comment>
<dbReference type="STRING" id="5762.D2VJH3"/>